<feature type="non-terminal residue" evidence="2">
    <location>
        <position position="233"/>
    </location>
</feature>
<name>X1E2N2_9ZZZZ</name>
<dbReference type="SUPFAM" id="SSF52540">
    <property type="entry name" value="P-loop containing nucleoside triphosphate hydrolases"/>
    <property type="match status" value="1"/>
</dbReference>
<comment type="caution">
    <text evidence="2">The sequence shown here is derived from an EMBL/GenBank/DDBJ whole genome shotgun (WGS) entry which is preliminary data.</text>
</comment>
<sequence length="233" mass="25273">MIQLTIISGKGGTGKTSIAAAFASLADNTVFADCDVDAADLHLILKPEIKKTMSFHGLKIASLNKEICTECKKCYDHCNFRAIDEDLNIIKESCEGCGVCEYVCPVDAIQMVDRDSGFSYISQTRFGPMAHAMLKTAEEASGKLVTVVRNNAKKLAEEKKKDLIVIDGPPGIGCPVISSISGVDLVLVVTEPTLSAIHDLERILGVAYHFQKNRDILLLTITLNFPITNTITI</sequence>
<dbReference type="PROSITE" id="PS51379">
    <property type="entry name" value="4FE4S_FER_2"/>
    <property type="match status" value="2"/>
</dbReference>
<dbReference type="Gene3D" id="3.30.70.20">
    <property type="match status" value="1"/>
</dbReference>
<dbReference type="InterPro" id="IPR017896">
    <property type="entry name" value="4Fe4S_Fe-S-bd"/>
</dbReference>
<dbReference type="AlphaFoldDB" id="X1E2N2"/>
<dbReference type="Pfam" id="PF00037">
    <property type="entry name" value="Fer4"/>
    <property type="match status" value="1"/>
</dbReference>
<gene>
    <name evidence="2" type="ORF">S01H4_49874</name>
</gene>
<evidence type="ECO:0000259" key="1">
    <source>
        <dbReference type="PROSITE" id="PS51379"/>
    </source>
</evidence>
<dbReference type="PROSITE" id="PS00198">
    <property type="entry name" value="4FE4S_FER_1"/>
    <property type="match status" value="1"/>
</dbReference>
<dbReference type="CDD" id="cd03110">
    <property type="entry name" value="SIMIBI_bact_arch"/>
    <property type="match status" value="1"/>
</dbReference>
<evidence type="ECO:0000313" key="2">
    <source>
        <dbReference type="EMBL" id="GAH02923.1"/>
    </source>
</evidence>
<feature type="domain" description="4Fe-4S ferredoxin-type" evidence="1">
    <location>
        <begin position="59"/>
        <end position="84"/>
    </location>
</feature>
<organism evidence="2">
    <name type="scientific">marine sediment metagenome</name>
    <dbReference type="NCBI Taxonomy" id="412755"/>
    <lineage>
        <taxon>unclassified sequences</taxon>
        <taxon>metagenomes</taxon>
        <taxon>ecological metagenomes</taxon>
    </lineage>
</organism>
<protein>
    <recommendedName>
        <fullName evidence="1">4Fe-4S ferredoxin-type domain-containing protein</fullName>
    </recommendedName>
</protein>
<dbReference type="PANTHER" id="PTHR43534">
    <property type="entry name" value="MIND SUPERFAMILY P-LOOP ATPASE CONTAINING AN INSERTED FERREDOXIN DOMAIN"/>
    <property type="match status" value="1"/>
</dbReference>
<dbReference type="Pfam" id="PF01656">
    <property type="entry name" value="CbiA"/>
    <property type="match status" value="1"/>
</dbReference>
<proteinExistence type="predicted"/>
<dbReference type="InterPro" id="IPR027417">
    <property type="entry name" value="P-loop_NTPase"/>
</dbReference>
<dbReference type="PANTHER" id="PTHR43534:SF1">
    <property type="entry name" value="4FE-4S CLUSTER CONTAINING PARA FAMILY ATPASE PROTEIN"/>
    <property type="match status" value="1"/>
</dbReference>
<feature type="domain" description="4Fe-4S ferredoxin-type" evidence="1">
    <location>
        <begin position="85"/>
        <end position="114"/>
    </location>
</feature>
<accession>X1E2N2</accession>
<dbReference type="InterPro" id="IPR002586">
    <property type="entry name" value="CobQ/CobB/MinD/ParA_Nub-bd_dom"/>
</dbReference>
<reference evidence="2" key="1">
    <citation type="journal article" date="2014" name="Front. Microbiol.">
        <title>High frequency of phylogenetically diverse reductive dehalogenase-homologous genes in deep subseafloor sedimentary metagenomes.</title>
        <authorList>
            <person name="Kawai M."/>
            <person name="Futagami T."/>
            <person name="Toyoda A."/>
            <person name="Takaki Y."/>
            <person name="Nishi S."/>
            <person name="Hori S."/>
            <person name="Arai W."/>
            <person name="Tsubouchi T."/>
            <person name="Morono Y."/>
            <person name="Uchiyama I."/>
            <person name="Ito T."/>
            <person name="Fujiyama A."/>
            <person name="Inagaki F."/>
            <person name="Takami H."/>
        </authorList>
    </citation>
    <scope>NUCLEOTIDE SEQUENCE</scope>
    <source>
        <strain evidence="2">Expedition CK06-06</strain>
    </source>
</reference>
<dbReference type="EMBL" id="BART01028257">
    <property type="protein sequence ID" value="GAH02923.1"/>
    <property type="molecule type" value="Genomic_DNA"/>
</dbReference>
<dbReference type="Gene3D" id="3.40.50.300">
    <property type="entry name" value="P-loop containing nucleotide triphosphate hydrolases"/>
    <property type="match status" value="1"/>
</dbReference>
<dbReference type="InterPro" id="IPR017900">
    <property type="entry name" value="4Fe4S_Fe_S_CS"/>
</dbReference>